<dbReference type="Proteomes" id="UP000299011">
    <property type="component" value="Chromosome"/>
</dbReference>
<gene>
    <name evidence="2" type="ordered locus">HFX_2329</name>
    <name evidence="3" type="ORF">BM92_12425</name>
    <name evidence="4" type="ORF">C439_13454</name>
    <name evidence="5" type="ORF">E6P09_00025</name>
</gene>
<evidence type="ECO:0000313" key="6">
    <source>
        <dbReference type="Proteomes" id="UP000006469"/>
    </source>
</evidence>
<evidence type="ECO:0000313" key="5">
    <source>
        <dbReference type="EMBL" id="QCQ76533.1"/>
    </source>
</evidence>
<dbReference type="SUPFAM" id="SSF55729">
    <property type="entry name" value="Acyl-CoA N-acyltransferases (Nat)"/>
    <property type="match status" value="1"/>
</dbReference>
<dbReference type="HOGENOM" id="CLU_013985_23_1_2"/>
<feature type="domain" description="N-acetyltransferase" evidence="1">
    <location>
        <begin position="1"/>
        <end position="132"/>
    </location>
</feature>
<dbReference type="RefSeq" id="WP_004059740.1">
    <property type="nucleotide sequence ID" value="NC_017941.2"/>
</dbReference>
<dbReference type="EMBL" id="AOLO01000011">
    <property type="protein sequence ID" value="ELZ99563.1"/>
    <property type="molecule type" value="Genomic_DNA"/>
</dbReference>
<dbReference type="InterPro" id="IPR000182">
    <property type="entry name" value="GNAT_dom"/>
</dbReference>
<organism evidence="2 6">
    <name type="scientific">Haloferax mediterranei (strain ATCC 33500 / DSM 1411 / JCM 8866 / NBRC 14739 / NCIMB 2177 / R-4)</name>
    <name type="common">Halobacterium mediterranei</name>
    <dbReference type="NCBI Taxonomy" id="523841"/>
    <lineage>
        <taxon>Archaea</taxon>
        <taxon>Methanobacteriati</taxon>
        <taxon>Methanobacteriota</taxon>
        <taxon>Stenosarchaea group</taxon>
        <taxon>Halobacteria</taxon>
        <taxon>Halobacteriales</taxon>
        <taxon>Haloferacaceae</taxon>
        <taxon>Haloferax</taxon>
    </lineage>
</organism>
<evidence type="ECO:0000313" key="2">
    <source>
        <dbReference type="EMBL" id="AFK20016.1"/>
    </source>
</evidence>
<evidence type="ECO:0000313" key="4">
    <source>
        <dbReference type="EMBL" id="ELZ99563.1"/>
    </source>
</evidence>
<reference evidence="4 7" key="3">
    <citation type="journal article" date="2014" name="PLoS Genet.">
        <title>Phylogenetically driven sequencing of extremely halophilic archaea reveals strategies for static and dynamic osmo-response.</title>
        <authorList>
            <person name="Becker E.A."/>
            <person name="Seitzer P.M."/>
            <person name="Tritt A."/>
            <person name="Larsen D."/>
            <person name="Krusor M."/>
            <person name="Yao A.I."/>
            <person name="Wu D."/>
            <person name="Madern D."/>
            <person name="Eisen J.A."/>
            <person name="Darling A.E."/>
            <person name="Facciotti M.T."/>
        </authorList>
    </citation>
    <scope>NUCLEOTIDE SEQUENCE [LARGE SCALE GENOMIC DNA]</scope>
    <source>
        <strain evidence="4">ATCC 33500</strain>
        <strain evidence="7">ATCC 33500 / DSM 1411 / JCM 8866 / NBRC 14739 / NCIMB 2177 / R-4</strain>
    </source>
</reference>
<protein>
    <submittedName>
        <fullName evidence="2 5">Acetyltransferase</fullName>
    </submittedName>
    <submittedName>
        <fullName evidence="3">Peptide N-acetyltransferase</fullName>
    </submittedName>
</protein>
<dbReference type="Proteomes" id="UP000006469">
    <property type="component" value="Chromosome"/>
</dbReference>
<dbReference type="Gene3D" id="3.40.630.30">
    <property type="match status" value="1"/>
</dbReference>
<keyword evidence="3" id="KW-0808">Transferase</keyword>
<dbReference type="EMBL" id="CP001868">
    <property type="protein sequence ID" value="AFK20016.1"/>
    <property type="molecule type" value="Genomic_DNA"/>
</dbReference>
<reference evidence="5 9" key="6">
    <citation type="submission" date="2019-04" db="EMBL/GenBank/DDBJ databases">
        <title>Methylomes of two halophilic Archaea, Haloarcula marismortui and Haloferax mediterranei.</title>
        <authorList>
            <person name="DasSarma S."/>
            <person name="DasSarma P."/>
            <person name="DasSarma S."/>
            <person name="Fomenkov A."/>
            <person name="Vincze T."/>
            <person name="Anton B.P."/>
            <person name="Roberts R.J."/>
        </authorList>
    </citation>
    <scope>NUCLEOTIDE SEQUENCE [LARGE SCALE GENOMIC DNA]</scope>
    <source>
        <strain evidence="5">ATCC 33500</strain>
        <strain evidence="9">ATCC 33500 / DSM 1411 / JCM 8866 / NBRC 14739 / NCIMB 2177 / R-4</strain>
    </source>
</reference>
<reference evidence="2 6" key="2">
    <citation type="journal article" date="2012" name="J. Bacteriol.">
        <title>Complete genome sequence of the metabolically versatile halophilic archaeon Haloferax mediterranei, a poly(3-hydroxybutyrate-co-3-hydroxyvalerate) producer.</title>
        <authorList>
            <person name="Han J."/>
            <person name="Zhang F."/>
            <person name="Hou J."/>
            <person name="Liu X."/>
            <person name="Li M."/>
            <person name="Liu H."/>
            <person name="Cai L."/>
            <person name="Zhang B."/>
            <person name="Chen Y."/>
            <person name="Zhou J."/>
            <person name="Hu S."/>
            <person name="Xiang H."/>
        </authorList>
    </citation>
    <scope>NUCLEOTIDE SEQUENCE [LARGE SCALE GENOMIC DNA]</scope>
    <source>
        <strain evidence="6">ATCC 33500 / DSM 1411 / JCM 8866 / NBRC 14739 / NCIMB 2177 / R-4</strain>
        <strain evidence="2">CGMCC 1.2087</strain>
    </source>
</reference>
<dbReference type="PROSITE" id="PS51186">
    <property type="entry name" value="GNAT"/>
    <property type="match status" value="1"/>
</dbReference>
<evidence type="ECO:0000313" key="9">
    <source>
        <dbReference type="Proteomes" id="UP000299011"/>
    </source>
</evidence>
<dbReference type="Proteomes" id="UP000011603">
    <property type="component" value="Unassembled WGS sequence"/>
</dbReference>
<accession>I3R706</accession>
<evidence type="ECO:0000313" key="3">
    <source>
        <dbReference type="EMBL" id="AHZ23394.1"/>
    </source>
</evidence>
<dbReference type="Pfam" id="PF13673">
    <property type="entry name" value="Acetyltransf_10"/>
    <property type="match status" value="1"/>
</dbReference>
<keyword evidence="7" id="KW-1185">Reference proteome</keyword>
<dbReference type="STRING" id="523841.HFX_2329"/>
<dbReference type="PaxDb" id="523841-HFX_2329"/>
<dbReference type="InterPro" id="IPR016181">
    <property type="entry name" value="Acyl_CoA_acyltransferase"/>
</dbReference>
<dbReference type="Proteomes" id="UP000027075">
    <property type="component" value="Chromosome"/>
</dbReference>
<dbReference type="eggNOG" id="arCOG00833">
    <property type="taxonomic scope" value="Archaea"/>
</dbReference>
<sequence>MTVRRGRPDDEHAVESLQRLISHPSPALLDAWPAVGMLFVSVDDCDRPVGYLLGVGTHLTELAVSVDARREGRATALLEAYRAARSDAPLTVLVHPENDGARACYETLGFHRDDRISGAFGSDDGIRLVLTP</sequence>
<dbReference type="GO" id="GO:0016747">
    <property type="term" value="F:acyltransferase activity, transferring groups other than amino-acyl groups"/>
    <property type="evidence" value="ECO:0007669"/>
    <property type="project" value="InterPro"/>
</dbReference>
<dbReference type="EMBL" id="CP007551">
    <property type="protein sequence ID" value="AHZ23394.1"/>
    <property type="molecule type" value="Genomic_DNA"/>
</dbReference>
<dbReference type="KEGG" id="hme:HFX_2329"/>
<reference evidence="2" key="1">
    <citation type="journal article" date="2012" name="Appl. Environ. Microbiol.">
        <title>Identification of the haloarchaeal phasin (PhaP) that functions in polyhydroxyalkanoate accumulation and granule formation in Haloferax mediterranei.</title>
        <authorList>
            <person name="Cai S."/>
            <person name="Cai L."/>
            <person name="Liu H."/>
            <person name="Liu X."/>
            <person name="Han J."/>
            <person name="Zhou J."/>
            <person name="Xiang H."/>
        </authorList>
    </citation>
    <scope>NUCLEOTIDE SEQUENCE</scope>
    <source>
        <strain evidence="2">CGMCC 1.2087</strain>
    </source>
</reference>
<dbReference type="OrthoDB" id="87545at2157"/>
<evidence type="ECO:0000313" key="8">
    <source>
        <dbReference type="Proteomes" id="UP000027075"/>
    </source>
</evidence>
<dbReference type="PATRIC" id="fig|523841.21.peg.2716"/>
<reference evidence="2" key="5">
    <citation type="submission" date="2014-05" db="EMBL/GenBank/DDBJ databases">
        <authorList>
            <person name="Wang L."/>
            <person name="Yang H."/>
            <person name="Xiang H."/>
        </authorList>
    </citation>
    <scope>NUCLEOTIDE SEQUENCE</scope>
    <source>
        <strain evidence="2">CGMCC 1.2087</strain>
    </source>
</reference>
<dbReference type="EMBL" id="CP039139">
    <property type="protein sequence ID" value="QCQ76533.1"/>
    <property type="molecule type" value="Genomic_DNA"/>
</dbReference>
<reference evidence="3 8" key="4">
    <citation type="submission" date="2014-04" db="EMBL/GenBank/DDBJ databases">
        <title>Transcriptional profiles of Haloferax mediterranei on the basis of nitrogen availability.</title>
        <authorList>
            <person name="Bautista V."/>
        </authorList>
    </citation>
    <scope>NUCLEOTIDE SEQUENCE [LARGE SCALE GENOMIC DNA]</scope>
    <source>
        <strain evidence="3">ATCC 33500</strain>
        <strain evidence="8">ATCC 33500 / DSM 1411 / JCM 8866 / NBRC 14739 / NCIMB 2177 / R-4</strain>
    </source>
</reference>
<dbReference type="GeneID" id="40154756"/>
<name>I3R706_HALMT</name>
<proteinExistence type="predicted"/>
<evidence type="ECO:0000313" key="7">
    <source>
        <dbReference type="Proteomes" id="UP000011603"/>
    </source>
</evidence>
<evidence type="ECO:0000259" key="1">
    <source>
        <dbReference type="PROSITE" id="PS51186"/>
    </source>
</evidence>
<dbReference type="AlphaFoldDB" id="I3R706"/>